<organism evidence="1 2">
    <name type="scientific">Lithospermum erythrorhizon</name>
    <name type="common">Purple gromwell</name>
    <name type="synonym">Lithospermum officinale var. erythrorhizon</name>
    <dbReference type="NCBI Taxonomy" id="34254"/>
    <lineage>
        <taxon>Eukaryota</taxon>
        <taxon>Viridiplantae</taxon>
        <taxon>Streptophyta</taxon>
        <taxon>Embryophyta</taxon>
        <taxon>Tracheophyta</taxon>
        <taxon>Spermatophyta</taxon>
        <taxon>Magnoliopsida</taxon>
        <taxon>eudicotyledons</taxon>
        <taxon>Gunneridae</taxon>
        <taxon>Pentapetalae</taxon>
        <taxon>asterids</taxon>
        <taxon>lamiids</taxon>
        <taxon>Boraginales</taxon>
        <taxon>Boraginaceae</taxon>
        <taxon>Boraginoideae</taxon>
        <taxon>Lithospermeae</taxon>
        <taxon>Lithospermum</taxon>
    </lineage>
</organism>
<proteinExistence type="predicted"/>
<comment type="caution">
    <text evidence="1">The sequence shown here is derived from an EMBL/GenBank/DDBJ whole genome shotgun (WGS) entry which is preliminary data.</text>
</comment>
<dbReference type="Proteomes" id="UP001454036">
    <property type="component" value="Unassembled WGS sequence"/>
</dbReference>
<gene>
    <name evidence="1" type="ORF">LIER_07019</name>
</gene>
<keyword evidence="2" id="KW-1185">Reference proteome</keyword>
<protein>
    <submittedName>
        <fullName evidence="1">Uncharacterized protein</fullName>
    </submittedName>
</protein>
<evidence type="ECO:0000313" key="2">
    <source>
        <dbReference type="Proteomes" id="UP001454036"/>
    </source>
</evidence>
<dbReference type="AlphaFoldDB" id="A0AAV3PBB8"/>
<evidence type="ECO:0000313" key="1">
    <source>
        <dbReference type="EMBL" id="GAA0147282.1"/>
    </source>
</evidence>
<sequence>MEGAGDLEQVNKLRQLKPLAGIALHEVGGRVSFCIYINSLFELYGLTFFQLRTFKSNKPLMVLAPTLVVDGCFDAQETGS</sequence>
<accession>A0AAV3PBB8</accession>
<dbReference type="EMBL" id="BAABME010001059">
    <property type="protein sequence ID" value="GAA0147282.1"/>
    <property type="molecule type" value="Genomic_DNA"/>
</dbReference>
<reference evidence="1 2" key="1">
    <citation type="submission" date="2024-01" db="EMBL/GenBank/DDBJ databases">
        <title>The complete chloroplast genome sequence of Lithospermum erythrorhizon: insights into the phylogenetic relationship among Boraginaceae species and the maternal lineages of purple gromwells.</title>
        <authorList>
            <person name="Okada T."/>
            <person name="Watanabe K."/>
        </authorList>
    </citation>
    <scope>NUCLEOTIDE SEQUENCE [LARGE SCALE GENOMIC DNA]</scope>
</reference>
<name>A0AAV3PBB8_LITER</name>